<reference evidence="1" key="2">
    <citation type="submission" date="2013-05" db="EMBL/GenBank/DDBJ databases">
        <title>The genome and transcriptome of Haemonchus contortus: a key model parasite for drug and vaccine discovery.</title>
        <authorList>
            <person name="Laing R."/>
            <person name="Kikuchi T."/>
            <person name="Martinelli A."/>
            <person name="Tsai I.J."/>
            <person name="Beech R.N."/>
            <person name="Redman E."/>
            <person name="Holroyd N."/>
            <person name="Bartley D.J."/>
            <person name="Beasley H."/>
            <person name="Britton C."/>
            <person name="Curran D."/>
            <person name="Devaney E."/>
            <person name="Gilabert A."/>
            <person name="Jackson F."/>
            <person name="Hunt M."/>
            <person name="Johnston S."/>
            <person name="Kryukov I."/>
            <person name="Li K."/>
            <person name="Morrison A.A."/>
            <person name="Reid A.J."/>
            <person name="Sargison N."/>
            <person name="Saunders G."/>
            <person name="Wasmuth J.D."/>
            <person name="Wolstenholme A."/>
            <person name="Berriman M."/>
            <person name="Gilleard J.S."/>
            <person name="Cotton J.A."/>
        </authorList>
    </citation>
    <scope>NUCLEOTIDE SEQUENCE [LARGE SCALE GENOMIC DNA]</scope>
    <source>
        <strain evidence="1">ISE/inbred ISE</strain>
    </source>
</reference>
<dbReference type="EMBL" id="CAVP010059045">
    <property type="protein sequence ID" value="CDL95468.1"/>
    <property type="molecule type" value="Genomic_DNA"/>
</dbReference>
<sequence length="115" mass="13358">MHIIWRWCVENRMRPSSITTLCPYRFHPLQTQMISRALFTVLFAVSAISSANQQRRMETTPSGYNSYQDKPYSRTLLSLYRKLHDGLISKRNNAEVVNHILKNFGTLDRLGDVGK</sequence>
<protein>
    <submittedName>
        <fullName evidence="1">Protein NLP-37</fullName>
    </submittedName>
</protein>
<dbReference type="AlphaFoldDB" id="W6NDV9"/>
<reference evidence="1" key="1">
    <citation type="submission" date="2013-03" db="EMBL/GenBank/DDBJ databases">
        <authorList>
            <person name="Aslett M."/>
        </authorList>
    </citation>
    <scope>NUCLEOTIDE SEQUENCE [LARGE SCALE GENOMIC DNA]</scope>
    <source>
        <strain evidence="1">ISE/inbred ISE</strain>
    </source>
</reference>
<accession>W6NDV9</accession>
<evidence type="ECO:0000313" key="1">
    <source>
        <dbReference type="EMBL" id="CDL95468.1"/>
    </source>
</evidence>
<name>W6NDV9_HAECO</name>
<comment type="caution">
    <text evidence="1">The sequence shown here is derived from an EMBL/GenBank/DDBJ whole genome shotgun (WGS) entry which is preliminary data.</text>
</comment>
<organism evidence="1">
    <name type="scientific">Haemonchus contortus</name>
    <name type="common">Barber pole worm</name>
    <dbReference type="NCBI Taxonomy" id="6289"/>
    <lineage>
        <taxon>Eukaryota</taxon>
        <taxon>Metazoa</taxon>
        <taxon>Ecdysozoa</taxon>
        <taxon>Nematoda</taxon>
        <taxon>Chromadorea</taxon>
        <taxon>Rhabditida</taxon>
        <taxon>Rhabditina</taxon>
        <taxon>Rhabditomorpha</taxon>
        <taxon>Strongyloidea</taxon>
        <taxon>Trichostrongylidae</taxon>
        <taxon>Haemonchus</taxon>
    </lineage>
</organism>
<proteinExistence type="predicted"/>
<gene>
    <name evidence="1" type="ORF">HCOI_01489200</name>
</gene>